<dbReference type="Proteomes" id="UP001295423">
    <property type="component" value="Unassembled WGS sequence"/>
</dbReference>
<comment type="similarity">
    <text evidence="1">Belongs to the MEMO1 family.</text>
</comment>
<protein>
    <recommendedName>
        <fullName evidence="4">MEMO1 family protein</fullName>
    </recommendedName>
</protein>
<dbReference type="PANTHER" id="PTHR11060">
    <property type="entry name" value="PROTEIN MEMO1"/>
    <property type="match status" value="1"/>
</dbReference>
<accession>A0AAD2G043</accession>
<sequence>MKKSKAGYSRRAAHAGSWYTNKGHHLKQELTSMIQQAAALSTEASSSMRPLKAVICPHAGFSYSGSTAAYSYKRVQDELEQNPSITSVLVLHPSHHVYLDGCAVSGAILLETPLGNLTVDGNLRDELLETGKFSVMEQSVDENEHSGEMQYPFLALAAQVANCLERIQVLPVMVGSISGKSEAFFGKILAPFIARPNVLCVVSSDFMHWGSRFGYQPTIVCKPIHEHISELDKRGMDLIQDQEPEAFAKYLKETKNTICGRHPISVWLQAVQVNSSSQVETLDISFIKYAQSSQVMSLRDSSVSYASAIALQQQQVSS</sequence>
<dbReference type="PANTHER" id="PTHR11060:SF0">
    <property type="entry name" value="PROTEIN MEMO1"/>
    <property type="match status" value="1"/>
</dbReference>
<dbReference type="CDD" id="cd07361">
    <property type="entry name" value="MEMO_like"/>
    <property type="match status" value="1"/>
</dbReference>
<dbReference type="HAMAP" id="MF_00055">
    <property type="entry name" value="MEMO1"/>
    <property type="match status" value="1"/>
</dbReference>
<keyword evidence="3" id="KW-1185">Reference proteome</keyword>
<evidence type="ECO:0008006" key="4">
    <source>
        <dbReference type="Google" id="ProtNLM"/>
    </source>
</evidence>
<organism evidence="2 3">
    <name type="scientific">Cylindrotheca closterium</name>
    <dbReference type="NCBI Taxonomy" id="2856"/>
    <lineage>
        <taxon>Eukaryota</taxon>
        <taxon>Sar</taxon>
        <taxon>Stramenopiles</taxon>
        <taxon>Ochrophyta</taxon>
        <taxon>Bacillariophyta</taxon>
        <taxon>Bacillariophyceae</taxon>
        <taxon>Bacillariophycidae</taxon>
        <taxon>Bacillariales</taxon>
        <taxon>Bacillariaceae</taxon>
        <taxon>Cylindrotheca</taxon>
    </lineage>
</organism>
<proteinExistence type="inferred from homology"/>
<comment type="caution">
    <text evidence="2">The sequence shown here is derived from an EMBL/GenBank/DDBJ whole genome shotgun (WGS) entry which is preliminary data.</text>
</comment>
<dbReference type="InterPro" id="IPR002737">
    <property type="entry name" value="MEMO1_fam"/>
</dbReference>
<evidence type="ECO:0000256" key="1">
    <source>
        <dbReference type="ARBA" id="ARBA00006315"/>
    </source>
</evidence>
<reference evidence="2" key="1">
    <citation type="submission" date="2023-08" db="EMBL/GenBank/DDBJ databases">
        <authorList>
            <person name="Audoor S."/>
            <person name="Bilcke G."/>
        </authorList>
    </citation>
    <scope>NUCLEOTIDE SEQUENCE</scope>
</reference>
<evidence type="ECO:0000313" key="2">
    <source>
        <dbReference type="EMBL" id="CAJ1958752.1"/>
    </source>
</evidence>
<name>A0AAD2G043_9STRA</name>
<dbReference type="EMBL" id="CAKOGP040001980">
    <property type="protein sequence ID" value="CAJ1958752.1"/>
    <property type="molecule type" value="Genomic_DNA"/>
</dbReference>
<dbReference type="Pfam" id="PF01875">
    <property type="entry name" value="Memo"/>
    <property type="match status" value="1"/>
</dbReference>
<evidence type="ECO:0000313" key="3">
    <source>
        <dbReference type="Proteomes" id="UP001295423"/>
    </source>
</evidence>
<dbReference type="NCBIfam" id="TIGR04336">
    <property type="entry name" value="AmmeMemoSam_B"/>
    <property type="match status" value="1"/>
</dbReference>
<dbReference type="Gene3D" id="3.40.830.10">
    <property type="entry name" value="LigB-like"/>
    <property type="match status" value="1"/>
</dbReference>
<dbReference type="AlphaFoldDB" id="A0AAD2G043"/>
<gene>
    <name evidence="2" type="ORF">CYCCA115_LOCUS17333</name>
</gene>